<feature type="region of interest" description="Disordered" evidence="1">
    <location>
        <begin position="1"/>
        <end position="55"/>
    </location>
</feature>
<dbReference type="Proteomes" id="UP001642483">
    <property type="component" value="Unassembled WGS sequence"/>
</dbReference>
<protein>
    <submittedName>
        <fullName evidence="2">Uncharacterized protein</fullName>
    </submittedName>
</protein>
<dbReference type="EMBL" id="CAWYQH010000035">
    <property type="protein sequence ID" value="CAK8677022.1"/>
    <property type="molecule type" value="Genomic_DNA"/>
</dbReference>
<proteinExistence type="predicted"/>
<comment type="caution">
    <text evidence="2">The sequence shown here is derived from an EMBL/GenBank/DDBJ whole genome shotgun (WGS) entry which is preliminary data.</text>
</comment>
<evidence type="ECO:0000313" key="2">
    <source>
        <dbReference type="EMBL" id="CAK8677022.1"/>
    </source>
</evidence>
<feature type="compositionally biased region" description="Basic and acidic residues" evidence="1">
    <location>
        <begin position="25"/>
        <end position="45"/>
    </location>
</feature>
<feature type="compositionally biased region" description="Polar residues" evidence="1">
    <location>
        <begin position="46"/>
        <end position="55"/>
    </location>
</feature>
<sequence length="607" mass="67444">MPPPTLTLPGLDSEVSNSCPQNRSLSDKTDTGNTGEKEATKELKSKTASVSHQRQASFISEDKPKIFGATGSDVNEACSENTVLYKFTNGSCENLSKVTGEENILKSNIWPLECCEEHCDLAWSSQAESVAYRQGQSNCPSNYNTPNSNSPEYNTLEARNGLYYEEVIKGESDILPSYPPPLSKTDSNDKRKLFDCAIATSNEINYSQGYRFAYPSTDNDISSFTEADSGAIAKPDYSDVSQPILQTSCEYYPLSKVNNNHNSAGIKSEEEFLLPSSMACASTLTEGRMHNTPLVVSKPHYITSTDNVHLATRRKVCDHFPDSVSVPFPRFASRVQPSLQDKTQNLPNNLRESQSFKLYIQTFTQCELECPTPGAFKFMNAPSSHTTSSLPDFYTQDPEQNNYYDPHGSNNSFSRVAHQNQAYFDENDHANNFRCNARACDNKFCSTGNMEEKTTAESSINQNESKLEGIDLYEENNSNTTIGDNFGQSSSQSNVINPSQCFSAHSPVINPYHTEHRPYFVREQSQTSIFIDCPYKSGGLDVNSRGSLNNEHDWNFSSKSCTSDVRHADEMNLHPMQFTNSSIDQGNYCRCLLSPLGITANDVTAIS</sequence>
<evidence type="ECO:0000313" key="3">
    <source>
        <dbReference type="Proteomes" id="UP001642483"/>
    </source>
</evidence>
<accession>A0ABP0FBE9</accession>
<keyword evidence="3" id="KW-1185">Reference proteome</keyword>
<reference evidence="2 3" key="1">
    <citation type="submission" date="2024-02" db="EMBL/GenBank/DDBJ databases">
        <authorList>
            <person name="Daric V."/>
            <person name="Darras S."/>
        </authorList>
    </citation>
    <scope>NUCLEOTIDE SEQUENCE [LARGE SCALE GENOMIC DNA]</scope>
</reference>
<organism evidence="2 3">
    <name type="scientific">Clavelina lepadiformis</name>
    <name type="common">Light-bulb sea squirt</name>
    <name type="synonym">Ascidia lepadiformis</name>
    <dbReference type="NCBI Taxonomy" id="159417"/>
    <lineage>
        <taxon>Eukaryota</taxon>
        <taxon>Metazoa</taxon>
        <taxon>Chordata</taxon>
        <taxon>Tunicata</taxon>
        <taxon>Ascidiacea</taxon>
        <taxon>Aplousobranchia</taxon>
        <taxon>Clavelinidae</taxon>
        <taxon>Clavelina</taxon>
    </lineage>
</organism>
<gene>
    <name evidence="2" type="ORF">CVLEPA_LOCUS6424</name>
</gene>
<evidence type="ECO:0000256" key="1">
    <source>
        <dbReference type="SAM" id="MobiDB-lite"/>
    </source>
</evidence>
<feature type="compositionally biased region" description="Polar residues" evidence="1">
    <location>
        <begin position="14"/>
        <end position="24"/>
    </location>
</feature>
<name>A0ABP0FBE9_CLALP</name>